<sequence length="584" mass="64731">MRMITQGLSTASIAAKQADTNHTMLELRLQELCEGIRTEFKAQELILKTTNTLLDKMIDLVHDEIAPQLKEHGNSNTKVLEIVKNLQTKIPDPDIRFTWFQEPCRFEDARGHRMPIPSEFNFGASLLFSLSIKDLFLLELANNHLPIACSEESSLIPGMSFRMAIVMKTLRNDGSKVCPMPHCGSASFNDAPGGGHVCSDCGVWFAGACRVKETPQVQEIADSSDDERPTKRARSSTYSSVSSNSHMKEDKEILELAAIKNVRVPEPSDDRTPSKVEDMAHPQIGHLDTNGKQDNGNMSTTVGGTSHEVLAKSRKGIERQKVKKACVYCRRSHMTCDAERPCTRCIKRNIGHICRDEPQMTAETDQSQAALACAGNPRQQYGPREMGPPQLDYVPRHMKISLSSPRTLPPPPSPPSATSSSAWDSSLYSNAFGREIPSSPFEAPPGMMSRMSQMSQMSQVSMDHQVRGLYQNPIQQWYADKDGPWHPIKTVIDPALEALPQDREHISLLVAMLPSQMQSQQGGAVLLVKELTFGDERPCQHCIKRGLADACRDGIGKKAKYLHDAPPEALRPVLGPNYKTGQQQ</sequence>
<feature type="region of interest" description="Disordered" evidence="7">
    <location>
        <begin position="216"/>
        <end position="249"/>
    </location>
</feature>
<comment type="caution">
    <text evidence="9">The sequence shown here is derived from an EMBL/GenBank/DDBJ whole genome shotgun (WGS) entry which is preliminary data.</text>
</comment>
<keyword evidence="10" id="KW-1185">Reference proteome</keyword>
<feature type="non-terminal residue" evidence="9">
    <location>
        <position position="1"/>
    </location>
</feature>
<keyword evidence="4" id="KW-0238">DNA-binding</keyword>
<dbReference type="Pfam" id="PF00172">
    <property type="entry name" value="Zn_clus"/>
    <property type="match status" value="1"/>
</dbReference>
<evidence type="ECO:0000256" key="3">
    <source>
        <dbReference type="ARBA" id="ARBA00023015"/>
    </source>
</evidence>
<keyword evidence="1" id="KW-0479">Metal-binding</keyword>
<evidence type="ECO:0000313" key="10">
    <source>
        <dbReference type="Proteomes" id="UP000258309"/>
    </source>
</evidence>
<proteinExistence type="predicted"/>
<dbReference type="InterPro" id="IPR036864">
    <property type="entry name" value="Zn2-C6_fun-type_DNA-bd_sf"/>
</dbReference>
<evidence type="ECO:0000256" key="1">
    <source>
        <dbReference type="ARBA" id="ARBA00022723"/>
    </source>
</evidence>
<accession>A0A3E2GT85</accession>
<evidence type="ECO:0000256" key="6">
    <source>
        <dbReference type="ARBA" id="ARBA00023242"/>
    </source>
</evidence>
<name>A0A3E2GT85_SCYLI</name>
<gene>
    <name evidence="9" type="ORF">B7463_g11955</name>
</gene>
<dbReference type="PROSITE" id="PS50048">
    <property type="entry name" value="ZN2_CY6_FUNGAL_2"/>
    <property type="match status" value="1"/>
</dbReference>
<feature type="region of interest" description="Disordered" evidence="7">
    <location>
        <begin position="434"/>
        <end position="454"/>
    </location>
</feature>
<dbReference type="SUPFAM" id="SSF57701">
    <property type="entry name" value="Zn2/Cys6 DNA-binding domain"/>
    <property type="match status" value="1"/>
</dbReference>
<keyword evidence="6" id="KW-0539">Nucleus</keyword>
<dbReference type="PANTHER" id="PTHR47659:SF1">
    <property type="entry name" value="TRANSCRIPTION ACTIVATOR OF GLUCONEOGENESIS ERT1"/>
    <property type="match status" value="1"/>
</dbReference>
<feature type="non-terminal residue" evidence="9">
    <location>
        <position position="584"/>
    </location>
</feature>
<dbReference type="InterPro" id="IPR050335">
    <property type="entry name" value="ERT1_acuK_gluconeogen_tf"/>
</dbReference>
<protein>
    <recommendedName>
        <fullName evidence="8">Zn(2)-C6 fungal-type domain-containing protein</fullName>
    </recommendedName>
</protein>
<evidence type="ECO:0000256" key="5">
    <source>
        <dbReference type="ARBA" id="ARBA00023163"/>
    </source>
</evidence>
<dbReference type="CDD" id="cd00067">
    <property type="entry name" value="GAL4"/>
    <property type="match status" value="1"/>
</dbReference>
<feature type="domain" description="Zn(2)-C6 fungal-type" evidence="8">
    <location>
        <begin position="325"/>
        <end position="356"/>
    </location>
</feature>
<dbReference type="STRING" id="5539.A0A3E2GT85"/>
<reference evidence="9 10" key="1">
    <citation type="submission" date="2018-05" db="EMBL/GenBank/DDBJ databases">
        <title>Draft genome sequence of Scytalidium lignicola DSM 105466, a ubiquitous saprotrophic fungus.</title>
        <authorList>
            <person name="Buettner E."/>
            <person name="Gebauer A.M."/>
            <person name="Hofrichter M."/>
            <person name="Liers C."/>
            <person name="Kellner H."/>
        </authorList>
    </citation>
    <scope>NUCLEOTIDE SEQUENCE [LARGE SCALE GENOMIC DNA]</scope>
    <source>
        <strain evidence="9 10">DSM 105466</strain>
    </source>
</reference>
<dbReference type="PANTHER" id="PTHR47659">
    <property type="entry name" value="ZN(II)2CYS6 TRANSCRIPTION FACTOR (EUROFUNG)-RELATED"/>
    <property type="match status" value="1"/>
</dbReference>
<evidence type="ECO:0000313" key="9">
    <source>
        <dbReference type="EMBL" id="RFU24384.1"/>
    </source>
</evidence>
<evidence type="ECO:0000259" key="8">
    <source>
        <dbReference type="PROSITE" id="PS50048"/>
    </source>
</evidence>
<feature type="compositionally biased region" description="Low complexity" evidence="7">
    <location>
        <begin position="235"/>
        <end position="245"/>
    </location>
</feature>
<dbReference type="PROSITE" id="PS00463">
    <property type="entry name" value="ZN2_CY6_FUNGAL_1"/>
    <property type="match status" value="1"/>
</dbReference>
<feature type="region of interest" description="Disordered" evidence="7">
    <location>
        <begin position="401"/>
        <end position="422"/>
    </location>
</feature>
<dbReference type="EMBL" id="NCSJ02000455">
    <property type="protein sequence ID" value="RFU24384.1"/>
    <property type="molecule type" value="Genomic_DNA"/>
</dbReference>
<dbReference type="GO" id="GO:0000981">
    <property type="term" value="F:DNA-binding transcription factor activity, RNA polymerase II-specific"/>
    <property type="evidence" value="ECO:0007669"/>
    <property type="project" value="InterPro"/>
</dbReference>
<keyword evidence="2" id="KW-0862">Zinc</keyword>
<dbReference type="GO" id="GO:0003677">
    <property type="term" value="F:DNA binding"/>
    <property type="evidence" value="ECO:0007669"/>
    <property type="project" value="UniProtKB-KW"/>
</dbReference>
<dbReference type="Proteomes" id="UP000258309">
    <property type="component" value="Unassembled WGS sequence"/>
</dbReference>
<keyword evidence="5" id="KW-0804">Transcription</keyword>
<keyword evidence="3" id="KW-0805">Transcription regulation</keyword>
<dbReference type="GO" id="GO:0008270">
    <property type="term" value="F:zinc ion binding"/>
    <property type="evidence" value="ECO:0007669"/>
    <property type="project" value="InterPro"/>
</dbReference>
<evidence type="ECO:0000256" key="7">
    <source>
        <dbReference type="SAM" id="MobiDB-lite"/>
    </source>
</evidence>
<evidence type="ECO:0000256" key="2">
    <source>
        <dbReference type="ARBA" id="ARBA00022833"/>
    </source>
</evidence>
<dbReference type="FunFam" id="4.10.240.10:FF:000002">
    <property type="entry name" value="Zn cluster transcription factor Rds2"/>
    <property type="match status" value="1"/>
</dbReference>
<dbReference type="AlphaFoldDB" id="A0A3E2GT85"/>
<dbReference type="OrthoDB" id="3045089at2759"/>
<dbReference type="Gene3D" id="4.10.240.10">
    <property type="entry name" value="Zn(2)-C6 fungal-type DNA-binding domain"/>
    <property type="match status" value="1"/>
</dbReference>
<dbReference type="InterPro" id="IPR001138">
    <property type="entry name" value="Zn2Cys6_DnaBD"/>
</dbReference>
<evidence type="ECO:0000256" key="4">
    <source>
        <dbReference type="ARBA" id="ARBA00023125"/>
    </source>
</evidence>
<dbReference type="SMART" id="SM00066">
    <property type="entry name" value="GAL4"/>
    <property type="match status" value="1"/>
</dbReference>
<organism evidence="9 10">
    <name type="scientific">Scytalidium lignicola</name>
    <name type="common">Hyphomycete</name>
    <dbReference type="NCBI Taxonomy" id="5539"/>
    <lineage>
        <taxon>Eukaryota</taxon>
        <taxon>Fungi</taxon>
        <taxon>Dikarya</taxon>
        <taxon>Ascomycota</taxon>
        <taxon>Pezizomycotina</taxon>
        <taxon>Leotiomycetes</taxon>
        <taxon>Leotiomycetes incertae sedis</taxon>
        <taxon>Scytalidium</taxon>
    </lineage>
</organism>